<evidence type="ECO:0000256" key="1">
    <source>
        <dbReference type="ARBA" id="ARBA00004141"/>
    </source>
</evidence>
<keyword evidence="3 5" id="KW-1133">Transmembrane helix</keyword>
<keyword evidence="7" id="KW-1185">Reference proteome</keyword>
<comment type="subcellular location">
    <subcellularLocation>
        <location evidence="1">Membrane</location>
        <topology evidence="1">Multi-pass membrane protein</topology>
    </subcellularLocation>
</comment>
<evidence type="ECO:0000256" key="5">
    <source>
        <dbReference type="SAM" id="Phobius"/>
    </source>
</evidence>
<evidence type="ECO:0008006" key="8">
    <source>
        <dbReference type="Google" id="ProtNLM"/>
    </source>
</evidence>
<keyword evidence="4 5" id="KW-0472">Membrane</keyword>
<name>A0A194V042_CYTMA</name>
<reference evidence="7" key="1">
    <citation type="submission" date="2014-12" db="EMBL/GenBank/DDBJ databases">
        <title>Genome Sequence of Valsa Canker Pathogens Uncovers a Specific Adaption of Colonization on Woody Bark.</title>
        <authorList>
            <person name="Yin Z."/>
            <person name="Liu H."/>
            <person name="Gao X."/>
            <person name="Li Z."/>
            <person name="Song N."/>
            <person name="Ke X."/>
            <person name="Dai Q."/>
            <person name="Wu Y."/>
            <person name="Sun Y."/>
            <person name="Xu J.-R."/>
            <person name="Kang Z.K."/>
            <person name="Wang L."/>
            <person name="Huang L."/>
        </authorList>
    </citation>
    <scope>NUCLEOTIDE SEQUENCE [LARGE SCALE GENOMIC DNA]</scope>
    <source>
        <strain evidence="7">SXYL134</strain>
    </source>
</reference>
<dbReference type="Gene3D" id="1.20.58.340">
    <property type="entry name" value="Magnesium transport protein CorA, transmembrane region"/>
    <property type="match status" value="1"/>
</dbReference>
<evidence type="ECO:0000256" key="2">
    <source>
        <dbReference type="ARBA" id="ARBA00022692"/>
    </source>
</evidence>
<dbReference type="InterPro" id="IPR045863">
    <property type="entry name" value="CorA_TM1_TM2"/>
</dbReference>
<dbReference type="Proteomes" id="UP000078576">
    <property type="component" value="Unassembled WGS sequence"/>
</dbReference>
<evidence type="ECO:0000313" key="6">
    <source>
        <dbReference type="EMBL" id="KUI57290.1"/>
    </source>
</evidence>
<keyword evidence="2 5" id="KW-0812">Transmembrane</keyword>
<sequence length="299" mass="34203">MFAEIERDRHFELVNPLITELVERAVNLAKPHRLDNSAIIPVRDNPTSSGRPNKMMSDPDDLMKLWLKVSYLKRGIETWRQQLEKMILHCEELIQGRNYISNHGFDDSAESTSVNAIFSIDVPENTGDKSGHLDELRDLEDSGRRIHQRLVELKCEYDEKIRNCSTIEWNQIGQVDAQTNLRISKYNLDIATSTGHDSKQMRSIAVLTMIFLPATFVASLFSMSFFDLGPQSGQGKVSSWIWLYFVVTVGFTGVTVSVWYYWTKIRPERLQKRALAKEDIESQSLATTTTLVRKESAGN</sequence>
<feature type="transmembrane region" description="Helical" evidence="5">
    <location>
        <begin position="241"/>
        <end position="262"/>
    </location>
</feature>
<dbReference type="SUPFAM" id="SSF144083">
    <property type="entry name" value="Magnesium transport protein CorA, transmembrane region"/>
    <property type="match status" value="1"/>
</dbReference>
<organism evidence="6 7">
    <name type="scientific">Cytospora mali</name>
    <name type="common">Apple Valsa canker fungus</name>
    <name type="synonym">Valsa mali</name>
    <dbReference type="NCBI Taxonomy" id="578113"/>
    <lineage>
        <taxon>Eukaryota</taxon>
        <taxon>Fungi</taxon>
        <taxon>Dikarya</taxon>
        <taxon>Ascomycota</taxon>
        <taxon>Pezizomycotina</taxon>
        <taxon>Sordariomycetes</taxon>
        <taxon>Sordariomycetidae</taxon>
        <taxon>Diaporthales</taxon>
        <taxon>Cytosporaceae</taxon>
        <taxon>Cytospora</taxon>
    </lineage>
</organism>
<dbReference type="AlphaFoldDB" id="A0A194V042"/>
<proteinExistence type="predicted"/>
<feature type="transmembrane region" description="Helical" evidence="5">
    <location>
        <begin position="204"/>
        <end position="226"/>
    </location>
</feature>
<evidence type="ECO:0000256" key="4">
    <source>
        <dbReference type="ARBA" id="ARBA00023136"/>
    </source>
</evidence>
<dbReference type="GO" id="GO:0016020">
    <property type="term" value="C:membrane"/>
    <property type="evidence" value="ECO:0007669"/>
    <property type="project" value="UniProtKB-SubCell"/>
</dbReference>
<evidence type="ECO:0000256" key="3">
    <source>
        <dbReference type="ARBA" id="ARBA00022989"/>
    </source>
</evidence>
<dbReference type="EMBL" id="KN714698">
    <property type="protein sequence ID" value="KUI57290.1"/>
    <property type="molecule type" value="Genomic_DNA"/>
</dbReference>
<protein>
    <recommendedName>
        <fullName evidence="8">Magnesium transport protein CorA</fullName>
    </recommendedName>
</protein>
<dbReference type="OrthoDB" id="3561681at2759"/>
<gene>
    <name evidence="6" type="ORF">VP1G_04609</name>
</gene>
<evidence type="ECO:0000313" key="7">
    <source>
        <dbReference type="Proteomes" id="UP000078576"/>
    </source>
</evidence>
<dbReference type="STRING" id="694573.A0A194V042"/>
<accession>A0A194V042</accession>